<dbReference type="AlphaFoldDB" id="A0A5C3KGW5"/>
<organism evidence="3 4">
    <name type="scientific">Coprinopsis marcescibilis</name>
    <name type="common">Agaric fungus</name>
    <name type="synonym">Psathyrella marcescibilis</name>
    <dbReference type="NCBI Taxonomy" id="230819"/>
    <lineage>
        <taxon>Eukaryota</taxon>
        <taxon>Fungi</taxon>
        <taxon>Dikarya</taxon>
        <taxon>Basidiomycota</taxon>
        <taxon>Agaricomycotina</taxon>
        <taxon>Agaricomycetes</taxon>
        <taxon>Agaricomycetidae</taxon>
        <taxon>Agaricales</taxon>
        <taxon>Agaricineae</taxon>
        <taxon>Psathyrellaceae</taxon>
        <taxon>Coprinopsis</taxon>
    </lineage>
</organism>
<gene>
    <name evidence="3" type="ORF">FA15DRAFT_221478</name>
</gene>
<evidence type="ECO:0000256" key="1">
    <source>
        <dbReference type="SAM" id="Phobius"/>
    </source>
</evidence>
<keyword evidence="1" id="KW-0812">Transmembrane</keyword>
<keyword evidence="1" id="KW-1133">Transmembrane helix</keyword>
<keyword evidence="1" id="KW-0472">Membrane</keyword>
<dbReference type="OrthoDB" id="3346251at2759"/>
<keyword evidence="2" id="KW-0732">Signal</keyword>
<name>A0A5C3KGW5_COPMA</name>
<evidence type="ECO:0000313" key="3">
    <source>
        <dbReference type="EMBL" id="TFK19194.1"/>
    </source>
</evidence>
<dbReference type="EMBL" id="ML210355">
    <property type="protein sequence ID" value="TFK19194.1"/>
    <property type="molecule type" value="Genomic_DNA"/>
</dbReference>
<reference evidence="3 4" key="1">
    <citation type="journal article" date="2019" name="Nat. Ecol. Evol.">
        <title>Megaphylogeny resolves global patterns of mushroom evolution.</title>
        <authorList>
            <person name="Varga T."/>
            <person name="Krizsan K."/>
            <person name="Foldi C."/>
            <person name="Dima B."/>
            <person name="Sanchez-Garcia M."/>
            <person name="Sanchez-Ramirez S."/>
            <person name="Szollosi G.J."/>
            <person name="Szarkandi J.G."/>
            <person name="Papp V."/>
            <person name="Albert L."/>
            <person name="Andreopoulos W."/>
            <person name="Angelini C."/>
            <person name="Antonin V."/>
            <person name="Barry K.W."/>
            <person name="Bougher N.L."/>
            <person name="Buchanan P."/>
            <person name="Buyck B."/>
            <person name="Bense V."/>
            <person name="Catcheside P."/>
            <person name="Chovatia M."/>
            <person name="Cooper J."/>
            <person name="Damon W."/>
            <person name="Desjardin D."/>
            <person name="Finy P."/>
            <person name="Geml J."/>
            <person name="Haridas S."/>
            <person name="Hughes K."/>
            <person name="Justo A."/>
            <person name="Karasinski D."/>
            <person name="Kautmanova I."/>
            <person name="Kiss B."/>
            <person name="Kocsube S."/>
            <person name="Kotiranta H."/>
            <person name="LaButti K.M."/>
            <person name="Lechner B.E."/>
            <person name="Liimatainen K."/>
            <person name="Lipzen A."/>
            <person name="Lukacs Z."/>
            <person name="Mihaltcheva S."/>
            <person name="Morgado L.N."/>
            <person name="Niskanen T."/>
            <person name="Noordeloos M.E."/>
            <person name="Ohm R.A."/>
            <person name="Ortiz-Santana B."/>
            <person name="Ovrebo C."/>
            <person name="Racz N."/>
            <person name="Riley R."/>
            <person name="Savchenko A."/>
            <person name="Shiryaev A."/>
            <person name="Soop K."/>
            <person name="Spirin V."/>
            <person name="Szebenyi C."/>
            <person name="Tomsovsky M."/>
            <person name="Tulloss R.E."/>
            <person name="Uehling J."/>
            <person name="Grigoriev I.V."/>
            <person name="Vagvolgyi C."/>
            <person name="Papp T."/>
            <person name="Martin F.M."/>
            <person name="Miettinen O."/>
            <person name="Hibbett D.S."/>
            <person name="Nagy L.G."/>
        </authorList>
    </citation>
    <scope>NUCLEOTIDE SEQUENCE [LARGE SCALE GENOMIC DNA]</scope>
    <source>
        <strain evidence="3 4">CBS 121175</strain>
    </source>
</reference>
<sequence>MLIFVVEFTLLGVGSSNIVPQTPTLQDRFQGFPRCDSNATQPSFIVAIYALLLFGELLLLALAIAFAIRNHYHKDIGSLGSMMLRDGIVYYIALSGVTVANIIAEYNFPSGSQGSATLLQRVMHVILSNRLLLNMGDRLSRHSTPVTDTTGSYAFARPRDAGSTINVWPSAINSQYS</sequence>
<feature type="transmembrane region" description="Helical" evidence="1">
    <location>
        <begin position="44"/>
        <end position="68"/>
    </location>
</feature>
<feature type="chain" id="PRO_5022839260" evidence="2">
    <location>
        <begin position="17"/>
        <end position="177"/>
    </location>
</feature>
<proteinExistence type="predicted"/>
<accession>A0A5C3KGW5</accession>
<feature type="transmembrane region" description="Helical" evidence="1">
    <location>
        <begin position="88"/>
        <end position="108"/>
    </location>
</feature>
<dbReference type="Proteomes" id="UP000307440">
    <property type="component" value="Unassembled WGS sequence"/>
</dbReference>
<evidence type="ECO:0000256" key="2">
    <source>
        <dbReference type="SAM" id="SignalP"/>
    </source>
</evidence>
<keyword evidence="4" id="KW-1185">Reference proteome</keyword>
<feature type="signal peptide" evidence="2">
    <location>
        <begin position="1"/>
        <end position="16"/>
    </location>
</feature>
<protein>
    <submittedName>
        <fullName evidence="3">Uncharacterized protein</fullName>
    </submittedName>
</protein>
<evidence type="ECO:0000313" key="4">
    <source>
        <dbReference type="Proteomes" id="UP000307440"/>
    </source>
</evidence>